<proteinExistence type="predicted"/>
<evidence type="ECO:0000313" key="1">
    <source>
        <dbReference type="EMBL" id="EAX95052.1"/>
    </source>
</evidence>
<organism evidence="1 2">
    <name type="scientific">Trichomonas vaginalis (strain ATCC PRA-98 / G3)</name>
    <dbReference type="NCBI Taxonomy" id="412133"/>
    <lineage>
        <taxon>Eukaryota</taxon>
        <taxon>Metamonada</taxon>
        <taxon>Parabasalia</taxon>
        <taxon>Trichomonadida</taxon>
        <taxon>Trichomonadidae</taxon>
        <taxon>Trichomonas</taxon>
    </lineage>
</organism>
<dbReference type="EMBL" id="DS113825">
    <property type="protein sequence ID" value="EAX95052.1"/>
    <property type="molecule type" value="Genomic_DNA"/>
</dbReference>
<reference evidence="1" key="2">
    <citation type="journal article" date="2007" name="Science">
        <title>Draft genome sequence of the sexually transmitted pathogen Trichomonas vaginalis.</title>
        <authorList>
            <person name="Carlton J.M."/>
            <person name="Hirt R.P."/>
            <person name="Silva J.C."/>
            <person name="Delcher A.L."/>
            <person name="Schatz M."/>
            <person name="Zhao Q."/>
            <person name="Wortman J.R."/>
            <person name="Bidwell S.L."/>
            <person name="Alsmark U.C.M."/>
            <person name="Besteiro S."/>
            <person name="Sicheritz-Ponten T."/>
            <person name="Noel C.J."/>
            <person name="Dacks J.B."/>
            <person name="Foster P.G."/>
            <person name="Simillion C."/>
            <person name="Van de Peer Y."/>
            <person name="Miranda-Saavedra D."/>
            <person name="Barton G.J."/>
            <person name="Westrop G.D."/>
            <person name="Mueller S."/>
            <person name="Dessi D."/>
            <person name="Fiori P.L."/>
            <person name="Ren Q."/>
            <person name="Paulsen I."/>
            <person name="Zhang H."/>
            <person name="Bastida-Corcuera F.D."/>
            <person name="Simoes-Barbosa A."/>
            <person name="Brown M.T."/>
            <person name="Hayes R.D."/>
            <person name="Mukherjee M."/>
            <person name="Okumura C.Y."/>
            <person name="Schneider R."/>
            <person name="Smith A.J."/>
            <person name="Vanacova S."/>
            <person name="Villalvazo M."/>
            <person name="Haas B.J."/>
            <person name="Pertea M."/>
            <person name="Feldblyum T.V."/>
            <person name="Utterback T.R."/>
            <person name="Shu C.L."/>
            <person name="Osoegawa K."/>
            <person name="de Jong P.J."/>
            <person name="Hrdy I."/>
            <person name="Horvathova L."/>
            <person name="Zubacova Z."/>
            <person name="Dolezal P."/>
            <person name="Malik S.B."/>
            <person name="Logsdon J.M. Jr."/>
            <person name="Henze K."/>
            <person name="Gupta A."/>
            <person name="Wang C.C."/>
            <person name="Dunne R.L."/>
            <person name="Upcroft J.A."/>
            <person name="Upcroft P."/>
            <person name="White O."/>
            <person name="Salzberg S.L."/>
            <person name="Tang P."/>
            <person name="Chiu C.-H."/>
            <person name="Lee Y.-S."/>
            <person name="Embley T.M."/>
            <person name="Coombs G.H."/>
            <person name="Mottram J.C."/>
            <person name="Tachezy J."/>
            <person name="Fraser-Liggett C.M."/>
            <person name="Johnson P.J."/>
        </authorList>
    </citation>
    <scope>NUCLEOTIDE SEQUENCE [LARGE SCALE GENOMIC DNA]</scope>
    <source>
        <strain evidence="1">G3</strain>
    </source>
</reference>
<dbReference type="InParanoid" id="A2FJ45"/>
<dbReference type="VEuPathDB" id="TrichDB:TVAG_428550"/>
<dbReference type="Proteomes" id="UP000001542">
    <property type="component" value="Unassembled WGS sequence"/>
</dbReference>
<gene>
    <name evidence="1" type="ORF">TVAG_428550</name>
</gene>
<dbReference type="AlphaFoldDB" id="A2FJ45"/>
<reference evidence="1" key="1">
    <citation type="submission" date="2006-10" db="EMBL/GenBank/DDBJ databases">
        <authorList>
            <person name="Amadeo P."/>
            <person name="Zhao Q."/>
            <person name="Wortman J."/>
            <person name="Fraser-Liggett C."/>
            <person name="Carlton J."/>
        </authorList>
    </citation>
    <scope>NUCLEOTIDE SEQUENCE</scope>
    <source>
        <strain evidence="1">G3</strain>
    </source>
</reference>
<sequence length="79" mass="9104">MLLVFAALTSSKIHRRNLLPRVYCHAPFYYKPKNSWGGRIPIDPIRGPGGWGWTHQEAEAQNAWGDERYEKLIPELVSL</sequence>
<evidence type="ECO:0000313" key="2">
    <source>
        <dbReference type="Proteomes" id="UP000001542"/>
    </source>
</evidence>
<protein>
    <submittedName>
        <fullName evidence="1">Uncharacterized protein</fullName>
    </submittedName>
</protein>
<name>A2FJ45_TRIV3</name>
<accession>A2FJ45</accession>
<keyword evidence="2" id="KW-1185">Reference proteome</keyword>